<accession>A0A2X2C4H9</accession>
<dbReference type="Proteomes" id="UP000626180">
    <property type="component" value="Unassembled WGS sequence"/>
</dbReference>
<protein>
    <recommendedName>
        <fullName evidence="8">Major facilitator superfamily permease</fullName>
    </recommendedName>
</protein>
<dbReference type="RefSeq" id="WP_010795453.1">
    <property type="nucleotide sequence ID" value="NZ_CP044086.1"/>
</dbReference>
<dbReference type="GeneID" id="300268514"/>
<keyword evidence="6" id="KW-1185">Reference proteome</keyword>
<dbReference type="Proteomes" id="UP000250443">
    <property type="component" value="Unassembled WGS sequence"/>
</dbReference>
<reference evidence="2 6" key="2">
    <citation type="submission" date="2020-10" db="EMBL/GenBank/DDBJ databases">
        <title>Genome sequences of Pseudomonas isolates.</title>
        <authorList>
            <person name="Wessels L."/>
            <person name="Reich F."/>
            <person name="Hammerl J."/>
        </authorList>
    </citation>
    <scope>NUCLEOTIDE SEQUENCE [LARGE SCALE GENOMIC DNA]</scope>
    <source>
        <strain evidence="2 6">20-MO00624-0</strain>
    </source>
</reference>
<keyword evidence="1" id="KW-1133">Transmembrane helix</keyword>
<evidence type="ECO:0008006" key="8">
    <source>
        <dbReference type="Google" id="ProtNLM"/>
    </source>
</evidence>
<organism evidence="4 5">
    <name type="scientific">Pseudomonas luteola</name>
    <dbReference type="NCBI Taxonomy" id="47886"/>
    <lineage>
        <taxon>Bacteria</taxon>
        <taxon>Pseudomonadati</taxon>
        <taxon>Pseudomonadota</taxon>
        <taxon>Gammaproteobacteria</taxon>
        <taxon>Pseudomonadales</taxon>
        <taxon>Pseudomonadaceae</taxon>
        <taxon>Pseudomonas</taxon>
    </lineage>
</organism>
<dbReference type="Proteomes" id="UP000638986">
    <property type="component" value="Unassembled WGS sequence"/>
</dbReference>
<proteinExistence type="predicted"/>
<dbReference type="EMBL" id="JADMCD010000002">
    <property type="protein sequence ID" value="MBF8640403.1"/>
    <property type="molecule type" value="Genomic_DNA"/>
</dbReference>
<dbReference type="AlphaFoldDB" id="A0A2X2C4H9"/>
<evidence type="ECO:0000313" key="5">
    <source>
        <dbReference type="Proteomes" id="UP000250443"/>
    </source>
</evidence>
<reference evidence="4 5" key="1">
    <citation type="submission" date="2018-06" db="EMBL/GenBank/DDBJ databases">
        <authorList>
            <consortium name="Pathogen Informatics"/>
            <person name="Doyle S."/>
        </authorList>
    </citation>
    <scope>NUCLEOTIDE SEQUENCE [LARGE SCALE GENOMIC DNA]</scope>
    <source>
        <strain evidence="4 5">NCTC11842</strain>
    </source>
</reference>
<keyword evidence="1" id="KW-0472">Membrane</keyword>
<evidence type="ECO:0000313" key="4">
    <source>
        <dbReference type="EMBL" id="SPZ03592.1"/>
    </source>
</evidence>
<evidence type="ECO:0000313" key="6">
    <source>
        <dbReference type="Proteomes" id="UP000626180"/>
    </source>
</evidence>
<name>A0A2X2C4H9_PSELU</name>
<keyword evidence="1" id="KW-0812">Transmembrane</keyword>
<reference evidence="3 7" key="3">
    <citation type="submission" date="2020-11" db="EMBL/GenBank/DDBJ databases">
        <title>Enhanced detection system for hospital associated transmission using whole genome sequencing surveillance.</title>
        <authorList>
            <person name="Harrison L.H."/>
            <person name="Van Tyne D."/>
            <person name="Marsh J.W."/>
            <person name="Griffith M.P."/>
            <person name="Snyder D.J."/>
            <person name="Cooper V.S."/>
            <person name="Mustapha M."/>
        </authorList>
    </citation>
    <scope>NUCLEOTIDE SEQUENCE [LARGE SCALE GENOMIC DNA]</scope>
    <source>
        <strain evidence="3 7">PSB00013</strain>
    </source>
</reference>
<dbReference type="EMBL" id="JADTXM010000002">
    <property type="protein sequence ID" value="MBH3437665.1"/>
    <property type="molecule type" value="Genomic_DNA"/>
</dbReference>
<gene>
    <name evidence="3" type="ORF">I5Q09_03070</name>
    <name evidence="2" type="ORF">IRZ65_06895</name>
    <name evidence="4" type="ORF">NCTC11842_01035</name>
</gene>
<evidence type="ECO:0000313" key="7">
    <source>
        <dbReference type="Proteomes" id="UP000638986"/>
    </source>
</evidence>
<dbReference type="EMBL" id="UAUF01000009">
    <property type="protein sequence ID" value="SPZ03592.1"/>
    <property type="molecule type" value="Genomic_DNA"/>
</dbReference>
<evidence type="ECO:0000313" key="2">
    <source>
        <dbReference type="EMBL" id="MBF8640403.1"/>
    </source>
</evidence>
<evidence type="ECO:0000313" key="3">
    <source>
        <dbReference type="EMBL" id="MBH3437665.1"/>
    </source>
</evidence>
<feature type="transmembrane region" description="Helical" evidence="1">
    <location>
        <begin position="48"/>
        <end position="68"/>
    </location>
</feature>
<sequence length="74" mass="8032">MYQELNELWLLFIQTLAWTTYYLQLGLLLCAVGIVAGLVKWGVWWGKALVIGSVGIAALLALALDAIGKLVATL</sequence>
<evidence type="ECO:0000256" key="1">
    <source>
        <dbReference type="SAM" id="Phobius"/>
    </source>
</evidence>
<feature type="transmembrane region" description="Helical" evidence="1">
    <location>
        <begin position="20"/>
        <end position="41"/>
    </location>
</feature>